<proteinExistence type="inferred from homology"/>
<evidence type="ECO:0000256" key="2">
    <source>
        <dbReference type="ARBA" id="ARBA00022574"/>
    </source>
</evidence>
<dbReference type="Proteomes" id="UP000237631">
    <property type="component" value="Unassembled WGS sequence"/>
</dbReference>
<organism evidence="6 7">
    <name type="scientific">Cercospora berteroae</name>
    <dbReference type="NCBI Taxonomy" id="357750"/>
    <lineage>
        <taxon>Eukaryota</taxon>
        <taxon>Fungi</taxon>
        <taxon>Dikarya</taxon>
        <taxon>Ascomycota</taxon>
        <taxon>Pezizomycotina</taxon>
        <taxon>Dothideomycetes</taxon>
        <taxon>Dothideomycetidae</taxon>
        <taxon>Mycosphaerellales</taxon>
        <taxon>Mycosphaerellaceae</taxon>
        <taxon>Cercospora</taxon>
    </lineage>
</organism>
<dbReference type="OrthoDB" id="1667587at2759"/>
<reference evidence="7" key="1">
    <citation type="journal article" date="2017" name="bioRxiv">
        <title>Conservation of a gene cluster reveals novel cercosporin biosynthetic mechanisms and extends production to the genus Colletotrichum.</title>
        <authorList>
            <person name="de Jonge R."/>
            <person name="Ebert M.K."/>
            <person name="Huitt-Roehl C.R."/>
            <person name="Pal P."/>
            <person name="Suttle J.C."/>
            <person name="Spanner R.E."/>
            <person name="Neubauer J.D."/>
            <person name="Jurick W.M.II."/>
            <person name="Stott K.A."/>
            <person name="Secor G.A."/>
            <person name="Thomma B.P.H.J."/>
            <person name="Van de Peer Y."/>
            <person name="Townsend C.A."/>
            <person name="Bolton M.D."/>
        </authorList>
    </citation>
    <scope>NUCLEOTIDE SEQUENCE [LARGE SCALE GENOMIC DNA]</scope>
    <source>
        <strain evidence="7">CBS538.71</strain>
    </source>
</reference>
<dbReference type="GO" id="GO:0005774">
    <property type="term" value="C:vacuolar membrane"/>
    <property type="evidence" value="ECO:0007669"/>
    <property type="project" value="UniProtKB-SubCell"/>
</dbReference>
<dbReference type="PANTHER" id="PTHR35396">
    <property type="entry name" value="SMALL SECRETED PROTEIN"/>
    <property type="match status" value="1"/>
</dbReference>
<dbReference type="EMBL" id="PNEN01000557">
    <property type="protein sequence ID" value="PPJ54725.1"/>
    <property type="molecule type" value="Genomic_DNA"/>
</dbReference>
<comment type="similarity">
    <text evidence="4">Belongs to the WD repeat PROPPIN family.</text>
</comment>
<feature type="compositionally biased region" description="Basic residues" evidence="5">
    <location>
        <begin position="347"/>
        <end position="360"/>
    </location>
</feature>
<feature type="region of interest" description="Disordered" evidence="5">
    <location>
        <begin position="335"/>
        <end position="393"/>
    </location>
</feature>
<gene>
    <name evidence="6" type="ORF">CBER1_06857</name>
</gene>
<dbReference type="SMART" id="SM00320">
    <property type="entry name" value="WD40"/>
    <property type="match status" value="2"/>
</dbReference>
<dbReference type="AlphaFoldDB" id="A0A2S6C4R3"/>
<evidence type="ECO:0000256" key="5">
    <source>
        <dbReference type="SAM" id="MobiDB-lite"/>
    </source>
</evidence>
<evidence type="ECO:0000313" key="6">
    <source>
        <dbReference type="EMBL" id="PPJ54725.1"/>
    </source>
</evidence>
<dbReference type="PANTHER" id="PTHR35396:SF1">
    <property type="entry name" value="SMALL SECRETED PROTEIN"/>
    <property type="match status" value="1"/>
</dbReference>
<evidence type="ECO:0000256" key="1">
    <source>
        <dbReference type="ARBA" id="ARBA00004148"/>
    </source>
</evidence>
<dbReference type="STRING" id="357750.A0A2S6C4R3"/>
<keyword evidence="7" id="KW-1185">Reference proteome</keyword>
<dbReference type="Pfam" id="PF21032">
    <property type="entry name" value="PROPPIN"/>
    <property type="match status" value="1"/>
</dbReference>
<protein>
    <submittedName>
        <fullName evidence="6">Uncharacterized protein</fullName>
    </submittedName>
</protein>
<comment type="subcellular location">
    <subcellularLocation>
        <location evidence="1">Vacuole membrane</location>
        <topology evidence="1">Peripheral membrane protein</topology>
    </subcellularLocation>
</comment>
<keyword evidence="3" id="KW-0677">Repeat</keyword>
<sequence length="764" mass="83316">MRNGKTDECESDRWEWPQASIAEIEASHKIKTPEHVDEPAMNTREAIQPSNTPNVLSISYSTLRKRFMTGLSDGFRAFRTDNCFFTRRWDSPSYGATAIVEALDDRWYAFVAKNKSKDAGPNIFVWYDAFLGQETKRHDLHEPIKGVRLGYSWVAVILQERTVVFLYQKLQHKARTSAQGDGGGSDQTEVMHYATAVAPSKAHSLYRTSTNSYGLAALCDDLLVLPAESTGQVQLITLAAKGACPKRVLKAHNSALRCIALSSDGSLLATTSEQGTLIRVWSTKTTDQLAEFRRGMDHSVIYSLAFSPGNRFVASTSDKGTLHVFDLHPKDPAEAANMAQEREAEQKKHRKAPSYAHRRLSGGTGFDHDSLSGMSGGLASPAPSTAIGGGPGTGYHGSVQEYYGLRAPPTSASPPARDAAVSAMAALKLSPFMPRAVRDVRSVASAPFYTGTDPLHWQGGLEYIWTVTPNGTKKRVTNPVLPLPNDPSGRPPKGILAFQPAAQGHNDDNGVSLYVIGGGSDARWELFDLLPMAPGESNPGGGWALLNRGFRRYLTHLFSDGVLEFETMDLLSIGIGPEYHRNMSIKLKRARSAGAEIWILFLTYHTLQPIQKIKMQFTFVTALAATLACTVTATLDPALSNSKGQLPTKYSCDVTKKSIAIQAAECSHNTRTHEQQTFAVFVTDHQYDGNHGAPYGNCSAYTCEPPATPGQMKDDEDYWTFFWEEGYGAEDGEGAGCIKDPNTGECGCEDSKDGKFTAGKTDCV</sequence>
<dbReference type="InterPro" id="IPR001680">
    <property type="entry name" value="WD40_rpt"/>
</dbReference>
<evidence type="ECO:0000256" key="4">
    <source>
        <dbReference type="ARBA" id="ARBA00025740"/>
    </source>
</evidence>
<dbReference type="Gene3D" id="2.130.10.10">
    <property type="entry name" value="YVTN repeat-like/Quinoprotein amine dehydrogenase"/>
    <property type="match status" value="1"/>
</dbReference>
<dbReference type="SUPFAM" id="SSF50978">
    <property type="entry name" value="WD40 repeat-like"/>
    <property type="match status" value="1"/>
</dbReference>
<accession>A0A2S6C4R3</accession>
<dbReference type="InterPro" id="IPR036322">
    <property type="entry name" value="WD40_repeat_dom_sf"/>
</dbReference>
<name>A0A2S6C4R3_9PEZI</name>
<comment type="caution">
    <text evidence="6">The sequence shown here is derived from an EMBL/GenBank/DDBJ whole genome shotgun (WGS) entry which is preliminary data.</text>
</comment>
<dbReference type="InterPro" id="IPR015943">
    <property type="entry name" value="WD40/YVTN_repeat-like_dom_sf"/>
</dbReference>
<evidence type="ECO:0000313" key="7">
    <source>
        <dbReference type="Proteomes" id="UP000237631"/>
    </source>
</evidence>
<keyword evidence="2" id="KW-0853">WD repeat</keyword>
<dbReference type="InterPro" id="IPR048720">
    <property type="entry name" value="PROPPIN"/>
</dbReference>
<evidence type="ECO:0000256" key="3">
    <source>
        <dbReference type="ARBA" id="ARBA00022737"/>
    </source>
</evidence>